<accession>A0A9D4RZ15</accession>
<evidence type="ECO:0000313" key="2">
    <source>
        <dbReference type="Proteomes" id="UP000828390"/>
    </source>
</evidence>
<dbReference type="Proteomes" id="UP000828390">
    <property type="component" value="Unassembled WGS sequence"/>
</dbReference>
<reference evidence="1" key="1">
    <citation type="journal article" date="2019" name="bioRxiv">
        <title>The Genome of the Zebra Mussel, Dreissena polymorpha: A Resource for Invasive Species Research.</title>
        <authorList>
            <person name="McCartney M.A."/>
            <person name="Auch B."/>
            <person name="Kono T."/>
            <person name="Mallez S."/>
            <person name="Zhang Y."/>
            <person name="Obille A."/>
            <person name="Becker A."/>
            <person name="Abrahante J.E."/>
            <person name="Garbe J."/>
            <person name="Badalamenti J.P."/>
            <person name="Herman A."/>
            <person name="Mangelson H."/>
            <person name="Liachko I."/>
            <person name="Sullivan S."/>
            <person name="Sone E.D."/>
            <person name="Koren S."/>
            <person name="Silverstein K.A.T."/>
            <person name="Beckman K.B."/>
            <person name="Gohl D.M."/>
        </authorList>
    </citation>
    <scope>NUCLEOTIDE SEQUENCE</scope>
    <source>
        <strain evidence="1">Duluth1</strain>
        <tissue evidence="1">Whole animal</tissue>
    </source>
</reference>
<evidence type="ECO:0000313" key="1">
    <source>
        <dbReference type="EMBL" id="KAH3886231.1"/>
    </source>
</evidence>
<reference evidence="1" key="2">
    <citation type="submission" date="2020-11" db="EMBL/GenBank/DDBJ databases">
        <authorList>
            <person name="McCartney M.A."/>
            <person name="Auch B."/>
            <person name="Kono T."/>
            <person name="Mallez S."/>
            <person name="Becker A."/>
            <person name="Gohl D.M."/>
            <person name="Silverstein K.A.T."/>
            <person name="Koren S."/>
            <person name="Bechman K.B."/>
            <person name="Herman A."/>
            <person name="Abrahante J.E."/>
            <person name="Garbe J."/>
        </authorList>
    </citation>
    <scope>NUCLEOTIDE SEQUENCE</scope>
    <source>
        <strain evidence="1">Duluth1</strain>
        <tissue evidence="1">Whole animal</tissue>
    </source>
</reference>
<keyword evidence="2" id="KW-1185">Reference proteome</keyword>
<sequence>MKHVTIPDRLAPGGMSTHSFTPYFKGGFKRNMVSADDAVIHHFRTCRKNWKNEHCTCSSCDQSVDDTVANLFKKIEPDVLKLKAKIFYSY</sequence>
<organism evidence="1 2">
    <name type="scientific">Dreissena polymorpha</name>
    <name type="common">Zebra mussel</name>
    <name type="synonym">Mytilus polymorpha</name>
    <dbReference type="NCBI Taxonomy" id="45954"/>
    <lineage>
        <taxon>Eukaryota</taxon>
        <taxon>Metazoa</taxon>
        <taxon>Spiralia</taxon>
        <taxon>Lophotrochozoa</taxon>
        <taxon>Mollusca</taxon>
        <taxon>Bivalvia</taxon>
        <taxon>Autobranchia</taxon>
        <taxon>Heteroconchia</taxon>
        <taxon>Euheterodonta</taxon>
        <taxon>Imparidentia</taxon>
        <taxon>Neoheterodontei</taxon>
        <taxon>Myida</taxon>
        <taxon>Dreissenoidea</taxon>
        <taxon>Dreissenidae</taxon>
        <taxon>Dreissena</taxon>
    </lineage>
</organism>
<gene>
    <name evidence="1" type="ORF">DPMN_010232</name>
</gene>
<protein>
    <submittedName>
        <fullName evidence="1">Uncharacterized protein</fullName>
    </submittedName>
</protein>
<comment type="caution">
    <text evidence="1">The sequence shown here is derived from an EMBL/GenBank/DDBJ whole genome shotgun (WGS) entry which is preliminary data.</text>
</comment>
<dbReference type="EMBL" id="JAIWYP010000001">
    <property type="protein sequence ID" value="KAH3886231.1"/>
    <property type="molecule type" value="Genomic_DNA"/>
</dbReference>
<dbReference type="AlphaFoldDB" id="A0A9D4RZ15"/>
<name>A0A9D4RZ15_DREPO</name>
<proteinExistence type="predicted"/>